<proteinExistence type="predicted"/>
<dbReference type="AlphaFoldDB" id="A0A7D9JSN9"/>
<comment type="caution">
    <text evidence="1">The sequence shown here is derived from an EMBL/GenBank/DDBJ whole genome shotgun (WGS) entry which is preliminary data.</text>
</comment>
<name>A0A7D9JSN9_PARCT</name>
<evidence type="ECO:0000313" key="2">
    <source>
        <dbReference type="Proteomes" id="UP001152795"/>
    </source>
</evidence>
<protein>
    <submittedName>
        <fullName evidence="1">Uncharacterized protein</fullName>
    </submittedName>
</protein>
<sequence length="118" mass="13546">MADLLLQKELSSDERFRLLVTNVPVEMAGEKPPANPSKSGNYLVDKKAVGIDWKHTTSSWLNRNTKTRVFTRVINIYDSDDDEPDDQISWQSREFKSSYAFSRCQAPSCRQDNSHFST</sequence>
<organism evidence="1 2">
    <name type="scientific">Paramuricea clavata</name>
    <name type="common">Red gorgonian</name>
    <name type="synonym">Violescent sea-whip</name>
    <dbReference type="NCBI Taxonomy" id="317549"/>
    <lineage>
        <taxon>Eukaryota</taxon>
        <taxon>Metazoa</taxon>
        <taxon>Cnidaria</taxon>
        <taxon>Anthozoa</taxon>
        <taxon>Octocorallia</taxon>
        <taxon>Malacalcyonacea</taxon>
        <taxon>Plexauridae</taxon>
        <taxon>Paramuricea</taxon>
    </lineage>
</organism>
<keyword evidence="2" id="KW-1185">Reference proteome</keyword>
<gene>
    <name evidence="1" type="ORF">PACLA_8A048630</name>
</gene>
<feature type="non-terminal residue" evidence="1">
    <location>
        <position position="118"/>
    </location>
</feature>
<dbReference type="EMBL" id="CACRXK020020477">
    <property type="protein sequence ID" value="CAB4034856.1"/>
    <property type="molecule type" value="Genomic_DNA"/>
</dbReference>
<reference evidence="1" key="1">
    <citation type="submission" date="2020-04" db="EMBL/GenBank/DDBJ databases">
        <authorList>
            <person name="Alioto T."/>
            <person name="Alioto T."/>
            <person name="Gomez Garrido J."/>
        </authorList>
    </citation>
    <scope>NUCLEOTIDE SEQUENCE</scope>
    <source>
        <strain evidence="1">A484AB</strain>
    </source>
</reference>
<accession>A0A7D9JSN9</accession>
<dbReference type="Proteomes" id="UP001152795">
    <property type="component" value="Unassembled WGS sequence"/>
</dbReference>
<evidence type="ECO:0000313" key="1">
    <source>
        <dbReference type="EMBL" id="CAB4034856.1"/>
    </source>
</evidence>